<keyword evidence="3" id="KW-1185">Reference proteome</keyword>
<dbReference type="InterPro" id="IPR036365">
    <property type="entry name" value="PGBD-like_sf"/>
</dbReference>
<dbReference type="InterPro" id="IPR002477">
    <property type="entry name" value="Peptidoglycan-bd-like"/>
</dbReference>
<evidence type="ECO:0000259" key="1">
    <source>
        <dbReference type="Pfam" id="PF01471"/>
    </source>
</evidence>
<dbReference type="Gene3D" id="1.10.101.10">
    <property type="entry name" value="PGBD-like superfamily/PGBD"/>
    <property type="match status" value="1"/>
</dbReference>
<comment type="caution">
    <text evidence="2">The sequence shown here is derived from an EMBL/GenBank/DDBJ whole genome shotgun (WGS) entry which is preliminary data.</text>
</comment>
<dbReference type="RefSeq" id="WP_099218595.1">
    <property type="nucleotide sequence ID" value="NZ_SRZK01000215.1"/>
</dbReference>
<dbReference type="Proteomes" id="UP000306274">
    <property type="component" value="Unassembled WGS sequence"/>
</dbReference>
<name>A0ABY2PD12_9ACTN</name>
<accession>A0ABY2PD12</accession>
<sequence length="146" mass="15541">MIIWTRRGNGIAARYREVLTGAAVCSTLALGVVLAGSGTAAAAPEARESTETVSAQAACSVYWRNGVDYDGLTAGYSWAWNVLVVQGNTGDRVREIQCLLNYHGFGVTVDGDFGPATASKVRSFQSARKIGVDGKVGPSTWRQLRK</sequence>
<proteinExistence type="predicted"/>
<dbReference type="InterPro" id="IPR036366">
    <property type="entry name" value="PGBDSf"/>
</dbReference>
<dbReference type="SUPFAM" id="SSF47090">
    <property type="entry name" value="PGBD-like"/>
    <property type="match status" value="1"/>
</dbReference>
<organism evidence="2 3">
    <name type="scientific">Streptomyces rhizosphaericola</name>
    <dbReference type="NCBI Taxonomy" id="2564098"/>
    <lineage>
        <taxon>Bacteria</taxon>
        <taxon>Bacillati</taxon>
        <taxon>Actinomycetota</taxon>
        <taxon>Actinomycetes</taxon>
        <taxon>Kitasatosporales</taxon>
        <taxon>Streptomycetaceae</taxon>
        <taxon>Streptomyces</taxon>
    </lineage>
</organism>
<reference evidence="2 3" key="1">
    <citation type="submission" date="2019-04" db="EMBL/GenBank/DDBJ databases">
        <title>Streptomyces rhizosphaericola sp. nov., an actinobacterium isolated from the wheat rhizosphere.</title>
        <authorList>
            <person name="Vargas Hoyos H.A."/>
            <person name="Santos S.N."/>
            <person name="Genuario D.B."/>
            <person name="Melo I.S."/>
            <person name="Da Silva L.J."/>
            <person name="Da Silva F.S.P."/>
            <person name="Zucchi T.D."/>
        </authorList>
    </citation>
    <scope>NUCLEOTIDE SEQUENCE [LARGE SCALE GENOMIC DNA]</scope>
    <source>
        <strain evidence="2 3">1AS2c</strain>
    </source>
</reference>
<evidence type="ECO:0000313" key="2">
    <source>
        <dbReference type="EMBL" id="TGZ07411.1"/>
    </source>
</evidence>
<dbReference type="EMBL" id="SRZK01000215">
    <property type="protein sequence ID" value="TGZ07411.1"/>
    <property type="molecule type" value="Genomic_DNA"/>
</dbReference>
<gene>
    <name evidence="2" type="ORF">E5Z02_20905</name>
</gene>
<evidence type="ECO:0000313" key="3">
    <source>
        <dbReference type="Proteomes" id="UP000306274"/>
    </source>
</evidence>
<feature type="domain" description="Peptidoglycan binding-like" evidence="1">
    <location>
        <begin position="89"/>
        <end position="144"/>
    </location>
</feature>
<protein>
    <submittedName>
        <fullName evidence="2">Peptidoglycan-binding protein</fullName>
    </submittedName>
</protein>
<dbReference type="Pfam" id="PF01471">
    <property type="entry name" value="PG_binding_1"/>
    <property type="match status" value="1"/>
</dbReference>